<dbReference type="InterPro" id="IPR000073">
    <property type="entry name" value="AB_hydrolase_1"/>
</dbReference>
<accession>A0A9P5ZAY4</accession>
<evidence type="ECO:0000259" key="1">
    <source>
        <dbReference type="Pfam" id="PF12697"/>
    </source>
</evidence>
<dbReference type="EMBL" id="MU155146">
    <property type="protein sequence ID" value="KAF9484142.1"/>
    <property type="molecule type" value="Genomic_DNA"/>
</dbReference>
<dbReference type="InterPro" id="IPR029058">
    <property type="entry name" value="AB_hydrolase_fold"/>
</dbReference>
<sequence length="343" mass="38621">MSSVTVSNNITFHYTDSGSVDQSNEYTTVIMVHGICFHSEVFRRLLPLAKTHGLRIISVARRGYLGSTPYTTDEKNVLYNGTVEQQSIFLNSQGALLALFVDAVIQKHSIPEAGGIAILGWSMGNIFPMAMLAAMHTLPPDSKERLKRYLRSYICFEAPNVAFGIPCDEGTYSPLTDPSIPPQNRVDAFKIWVSGYFKHGDLSTKDFAQLNQRDFESNARKPTVSTMSDEECASMFDASTGAEFDAPVTSPGNFESILRSLTPKALFDSEIRREWGRLRIHFMFGENTIWPIISPMWELEERARWAGIEHEFVKGGNHFLMWDEPETFMNSLNIILSKPQIDS</sequence>
<dbReference type="Gene3D" id="3.40.50.1820">
    <property type="entry name" value="alpha/beta hydrolase"/>
    <property type="match status" value="1"/>
</dbReference>
<name>A0A9P5ZAY4_9AGAR</name>
<keyword evidence="3" id="KW-1185">Reference proteome</keyword>
<gene>
    <name evidence="2" type="ORF">BDN70DRAFT_989776</name>
</gene>
<comment type="caution">
    <text evidence="2">The sequence shown here is derived from an EMBL/GenBank/DDBJ whole genome shotgun (WGS) entry which is preliminary data.</text>
</comment>
<protein>
    <submittedName>
        <fullName evidence="2">Alpha/beta-hydrolase</fullName>
    </submittedName>
</protein>
<evidence type="ECO:0000313" key="2">
    <source>
        <dbReference type="EMBL" id="KAF9484142.1"/>
    </source>
</evidence>
<feature type="domain" description="AB hydrolase-1" evidence="1">
    <location>
        <begin position="29"/>
        <end position="328"/>
    </location>
</feature>
<proteinExistence type="predicted"/>
<dbReference type="SUPFAM" id="SSF53474">
    <property type="entry name" value="alpha/beta-Hydrolases"/>
    <property type="match status" value="1"/>
</dbReference>
<dbReference type="Pfam" id="PF12697">
    <property type="entry name" value="Abhydrolase_6"/>
    <property type="match status" value="1"/>
</dbReference>
<evidence type="ECO:0000313" key="3">
    <source>
        <dbReference type="Proteomes" id="UP000807469"/>
    </source>
</evidence>
<reference evidence="2" key="1">
    <citation type="submission" date="2020-11" db="EMBL/GenBank/DDBJ databases">
        <authorList>
            <consortium name="DOE Joint Genome Institute"/>
            <person name="Ahrendt S."/>
            <person name="Riley R."/>
            <person name="Andreopoulos W."/>
            <person name="Labutti K."/>
            <person name="Pangilinan J."/>
            <person name="Ruiz-Duenas F.J."/>
            <person name="Barrasa J.M."/>
            <person name="Sanchez-Garcia M."/>
            <person name="Camarero S."/>
            <person name="Miyauchi S."/>
            <person name="Serrano A."/>
            <person name="Linde D."/>
            <person name="Babiker R."/>
            <person name="Drula E."/>
            <person name="Ayuso-Fernandez I."/>
            <person name="Pacheco R."/>
            <person name="Padilla G."/>
            <person name="Ferreira P."/>
            <person name="Barriuso J."/>
            <person name="Kellner H."/>
            <person name="Castanera R."/>
            <person name="Alfaro M."/>
            <person name="Ramirez L."/>
            <person name="Pisabarro A.G."/>
            <person name="Kuo A."/>
            <person name="Tritt A."/>
            <person name="Lipzen A."/>
            <person name="He G."/>
            <person name="Yan M."/>
            <person name="Ng V."/>
            <person name="Cullen D."/>
            <person name="Martin F."/>
            <person name="Rosso M.-N."/>
            <person name="Henrissat B."/>
            <person name="Hibbett D."/>
            <person name="Martinez A.T."/>
            <person name="Grigoriev I.V."/>
        </authorList>
    </citation>
    <scope>NUCLEOTIDE SEQUENCE</scope>
    <source>
        <strain evidence="2">CIRM-BRFM 674</strain>
    </source>
</reference>
<dbReference type="OrthoDB" id="3251587at2759"/>
<dbReference type="Proteomes" id="UP000807469">
    <property type="component" value="Unassembled WGS sequence"/>
</dbReference>
<dbReference type="AlphaFoldDB" id="A0A9P5ZAY4"/>
<organism evidence="2 3">
    <name type="scientific">Pholiota conissans</name>
    <dbReference type="NCBI Taxonomy" id="109636"/>
    <lineage>
        <taxon>Eukaryota</taxon>
        <taxon>Fungi</taxon>
        <taxon>Dikarya</taxon>
        <taxon>Basidiomycota</taxon>
        <taxon>Agaricomycotina</taxon>
        <taxon>Agaricomycetes</taxon>
        <taxon>Agaricomycetidae</taxon>
        <taxon>Agaricales</taxon>
        <taxon>Agaricineae</taxon>
        <taxon>Strophariaceae</taxon>
        <taxon>Pholiota</taxon>
    </lineage>
</organism>